<accession>A0A175R571</accession>
<sequence>MSLTPEQKHLARHALGLPNPKRRSYRNWFGAYTGGPDHAAWTAMVATGLARVHEGKPNAVGQRMDGFCLTRAGADAALEARETLDPEDFTPIAAH</sequence>
<proteinExistence type="predicted"/>
<protein>
    <submittedName>
        <fullName evidence="1">Uncharacterized protein</fullName>
    </submittedName>
</protein>
<reference evidence="1 2" key="1">
    <citation type="journal article" date="2016" name="Front. Microbiol.">
        <title>Genomic Resource of Rice Seed Associated Bacteria.</title>
        <authorList>
            <person name="Midha S."/>
            <person name="Bansal K."/>
            <person name="Sharma S."/>
            <person name="Kumar N."/>
            <person name="Patil P.P."/>
            <person name="Chaudhry V."/>
            <person name="Patil P.B."/>
        </authorList>
    </citation>
    <scope>NUCLEOTIDE SEQUENCE [LARGE SCALE GENOMIC DNA]</scope>
    <source>
        <strain evidence="1 2">NS226</strain>
    </source>
</reference>
<dbReference type="PATRIC" id="fig|401562.3.peg.4663"/>
<evidence type="ECO:0000313" key="2">
    <source>
        <dbReference type="Proteomes" id="UP000078272"/>
    </source>
</evidence>
<comment type="caution">
    <text evidence="1">The sequence shown here is derived from an EMBL/GenBank/DDBJ whole genome shotgun (WGS) entry which is preliminary data.</text>
</comment>
<organism evidence="1 2">
    <name type="scientific">Aureimonas ureilytica</name>
    <dbReference type="NCBI Taxonomy" id="401562"/>
    <lineage>
        <taxon>Bacteria</taxon>
        <taxon>Pseudomonadati</taxon>
        <taxon>Pseudomonadota</taxon>
        <taxon>Alphaproteobacteria</taxon>
        <taxon>Hyphomicrobiales</taxon>
        <taxon>Aurantimonadaceae</taxon>
        <taxon>Aureimonas</taxon>
    </lineage>
</organism>
<dbReference type="Proteomes" id="UP000078272">
    <property type="component" value="Unassembled WGS sequence"/>
</dbReference>
<name>A0A175R571_9HYPH</name>
<evidence type="ECO:0000313" key="1">
    <source>
        <dbReference type="EMBL" id="KTQ85096.1"/>
    </source>
</evidence>
<gene>
    <name evidence="1" type="ORF">NS226_21130</name>
</gene>
<dbReference type="EMBL" id="LDPZ01000068">
    <property type="protein sequence ID" value="KTQ85096.1"/>
    <property type="molecule type" value="Genomic_DNA"/>
</dbReference>
<dbReference type="OrthoDB" id="8451126at2"/>
<dbReference type="AlphaFoldDB" id="A0A175R571"/>
<dbReference type="RefSeq" id="WP_058636646.1">
    <property type="nucleotide sequence ID" value="NZ_LDPZ01000068.1"/>
</dbReference>